<protein>
    <submittedName>
        <fullName evidence="1">Uncharacterized protein</fullName>
    </submittedName>
</protein>
<sequence length="147" mass="17247">MPVSRQVKRLKNGWKAWVGYVHFPGITKYRYESERYSSHDQEILYWVFRQRDRWIGQDASFSLLCVTAETGIAWMRKMTMKNSHYQVKPLEPQRHFSPEAGRGRAGSAVDRKYPIRKGLMKMLGGLAKQLGAMETRQPAGLIQWMRR</sequence>
<dbReference type="Proteomes" id="UP001283361">
    <property type="component" value="Unassembled WGS sequence"/>
</dbReference>
<evidence type="ECO:0000313" key="1">
    <source>
        <dbReference type="EMBL" id="KAK3773155.1"/>
    </source>
</evidence>
<gene>
    <name evidence="1" type="ORF">RRG08_013742</name>
</gene>
<keyword evidence="2" id="KW-1185">Reference proteome</keyword>
<dbReference type="EMBL" id="JAWDGP010003559">
    <property type="protein sequence ID" value="KAK3773155.1"/>
    <property type="molecule type" value="Genomic_DNA"/>
</dbReference>
<name>A0AAE0ZPN7_9GAST</name>
<accession>A0AAE0ZPN7</accession>
<evidence type="ECO:0000313" key="2">
    <source>
        <dbReference type="Proteomes" id="UP001283361"/>
    </source>
</evidence>
<comment type="caution">
    <text evidence="1">The sequence shown here is derived from an EMBL/GenBank/DDBJ whole genome shotgun (WGS) entry which is preliminary data.</text>
</comment>
<reference evidence="1" key="1">
    <citation type="journal article" date="2023" name="G3 (Bethesda)">
        <title>A reference genome for the long-term kleptoplast-retaining sea slug Elysia crispata morphotype clarki.</title>
        <authorList>
            <person name="Eastman K.E."/>
            <person name="Pendleton A.L."/>
            <person name="Shaikh M.A."/>
            <person name="Suttiyut T."/>
            <person name="Ogas R."/>
            <person name="Tomko P."/>
            <person name="Gavelis G."/>
            <person name="Widhalm J.R."/>
            <person name="Wisecaver J.H."/>
        </authorList>
    </citation>
    <scope>NUCLEOTIDE SEQUENCE</scope>
    <source>
        <strain evidence="1">ECLA1</strain>
    </source>
</reference>
<dbReference type="AlphaFoldDB" id="A0AAE0ZPN7"/>
<proteinExistence type="predicted"/>
<organism evidence="1 2">
    <name type="scientific">Elysia crispata</name>
    <name type="common">lettuce slug</name>
    <dbReference type="NCBI Taxonomy" id="231223"/>
    <lineage>
        <taxon>Eukaryota</taxon>
        <taxon>Metazoa</taxon>
        <taxon>Spiralia</taxon>
        <taxon>Lophotrochozoa</taxon>
        <taxon>Mollusca</taxon>
        <taxon>Gastropoda</taxon>
        <taxon>Heterobranchia</taxon>
        <taxon>Euthyneura</taxon>
        <taxon>Panpulmonata</taxon>
        <taxon>Sacoglossa</taxon>
        <taxon>Placobranchoidea</taxon>
        <taxon>Plakobranchidae</taxon>
        <taxon>Elysia</taxon>
    </lineage>
</organism>